<dbReference type="InterPro" id="IPR002048">
    <property type="entry name" value="EF_hand_dom"/>
</dbReference>
<dbReference type="SUPFAM" id="SSF54001">
    <property type="entry name" value="Cysteine proteinases"/>
    <property type="match status" value="1"/>
</dbReference>
<keyword evidence="8" id="KW-1185">Reference proteome</keyword>
<feature type="region of interest" description="Disordered" evidence="4">
    <location>
        <begin position="1285"/>
        <end position="1307"/>
    </location>
</feature>
<dbReference type="InterPro" id="IPR011992">
    <property type="entry name" value="EF-hand-dom_pair"/>
</dbReference>
<dbReference type="GO" id="GO:0005829">
    <property type="term" value="C:cytosol"/>
    <property type="evidence" value="ECO:0007669"/>
    <property type="project" value="TreeGrafter"/>
</dbReference>
<feature type="region of interest" description="Disordered" evidence="4">
    <location>
        <begin position="1413"/>
        <end position="1432"/>
    </location>
</feature>
<dbReference type="Pfam" id="PF25010">
    <property type="entry name" value="ARM_UBP24_USP9X-Y"/>
    <property type="match status" value="1"/>
</dbReference>
<feature type="compositionally biased region" description="Acidic residues" evidence="4">
    <location>
        <begin position="3232"/>
        <end position="3246"/>
    </location>
</feature>
<keyword evidence="3 7" id="KW-0378">Hydrolase</keyword>
<evidence type="ECO:0000256" key="2">
    <source>
        <dbReference type="ARBA" id="ARBA00022786"/>
    </source>
</evidence>
<feature type="domain" description="USP" evidence="6">
    <location>
        <begin position="2001"/>
        <end position="2427"/>
    </location>
</feature>
<feature type="domain" description="EF-hand" evidence="5">
    <location>
        <begin position="1235"/>
        <end position="1270"/>
    </location>
</feature>
<feature type="compositionally biased region" description="Polar residues" evidence="4">
    <location>
        <begin position="1285"/>
        <end position="1298"/>
    </location>
</feature>
<feature type="compositionally biased region" description="Low complexity" evidence="4">
    <location>
        <begin position="1416"/>
        <end position="1432"/>
    </location>
</feature>
<organism evidence="7 8">
    <name type="scientific">Stylonychia lemnae</name>
    <name type="common">Ciliate</name>
    <dbReference type="NCBI Taxonomy" id="5949"/>
    <lineage>
        <taxon>Eukaryota</taxon>
        <taxon>Sar</taxon>
        <taxon>Alveolata</taxon>
        <taxon>Ciliophora</taxon>
        <taxon>Intramacronucleata</taxon>
        <taxon>Spirotrichea</taxon>
        <taxon>Stichotrichia</taxon>
        <taxon>Sporadotrichida</taxon>
        <taxon>Oxytrichidae</taxon>
        <taxon>Stylonychinae</taxon>
        <taxon>Stylonychia</taxon>
    </lineage>
</organism>
<evidence type="ECO:0000313" key="7">
    <source>
        <dbReference type="EMBL" id="CDW78148.1"/>
    </source>
</evidence>
<proteinExistence type="predicted"/>
<dbReference type="GO" id="GO:0005509">
    <property type="term" value="F:calcium ion binding"/>
    <property type="evidence" value="ECO:0007669"/>
    <property type="project" value="InterPro"/>
</dbReference>
<gene>
    <name evidence="7" type="primary">Contig15063.g16057</name>
    <name evidence="7" type="ORF">STYLEM_7121</name>
</gene>
<feature type="region of interest" description="Disordered" evidence="4">
    <location>
        <begin position="2298"/>
        <end position="2318"/>
    </location>
</feature>
<feature type="region of interest" description="Disordered" evidence="4">
    <location>
        <begin position="3139"/>
        <end position="3219"/>
    </location>
</feature>
<accession>A0A078ABI6</accession>
<dbReference type="Pfam" id="PF00443">
    <property type="entry name" value="UCH"/>
    <property type="match status" value="1"/>
</dbReference>
<dbReference type="PANTHER" id="PTHR24006">
    <property type="entry name" value="UBIQUITIN CARBOXYL-TERMINAL HYDROLASE"/>
    <property type="match status" value="1"/>
</dbReference>
<feature type="region of interest" description="Disordered" evidence="4">
    <location>
        <begin position="3232"/>
        <end position="3251"/>
    </location>
</feature>
<dbReference type="InterPro" id="IPR056850">
    <property type="entry name" value="ARM_UBP34_24_USP9X_Y"/>
</dbReference>
<dbReference type="Gene3D" id="3.90.70.10">
    <property type="entry name" value="Cysteine proteinases"/>
    <property type="match status" value="1"/>
</dbReference>
<evidence type="ECO:0000256" key="4">
    <source>
        <dbReference type="SAM" id="MobiDB-lite"/>
    </source>
</evidence>
<dbReference type="GO" id="GO:0004843">
    <property type="term" value="F:cysteine-type deubiquitinase activity"/>
    <property type="evidence" value="ECO:0007669"/>
    <property type="project" value="InterPro"/>
</dbReference>
<dbReference type="InterPro" id="IPR001394">
    <property type="entry name" value="Peptidase_C19_UCH"/>
</dbReference>
<dbReference type="InterPro" id="IPR050164">
    <property type="entry name" value="Peptidase_C19"/>
</dbReference>
<feature type="region of interest" description="Disordered" evidence="4">
    <location>
        <begin position="2250"/>
        <end position="2274"/>
    </location>
</feature>
<evidence type="ECO:0000256" key="1">
    <source>
        <dbReference type="ARBA" id="ARBA00022670"/>
    </source>
</evidence>
<dbReference type="GO" id="GO:0005634">
    <property type="term" value="C:nucleus"/>
    <property type="evidence" value="ECO:0007669"/>
    <property type="project" value="TreeGrafter"/>
</dbReference>
<dbReference type="Gene3D" id="1.10.238.10">
    <property type="entry name" value="EF-hand"/>
    <property type="match status" value="1"/>
</dbReference>
<protein>
    <submittedName>
        <fullName evidence="7">Ubiquitin carboxyl-terminal hydrolase family protein</fullName>
    </submittedName>
</protein>
<dbReference type="InterPro" id="IPR018200">
    <property type="entry name" value="USP_CS"/>
</dbReference>
<dbReference type="PANTHER" id="PTHR24006:SF827">
    <property type="entry name" value="UBIQUITIN CARBOXYL-TERMINAL HYDROLASE 34"/>
    <property type="match status" value="1"/>
</dbReference>
<dbReference type="InterPro" id="IPR038765">
    <property type="entry name" value="Papain-like_cys_pep_sf"/>
</dbReference>
<dbReference type="Gene3D" id="2.30.30.140">
    <property type="match status" value="1"/>
</dbReference>
<dbReference type="FunFam" id="3.90.70.10:FF:000022">
    <property type="entry name" value="Ubiquitin carboxyl-terminal hydrolase 24"/>
    <property type="match status" value="1"/>
</dbReference>
<keyword evidence="1" id="KW-0645">Protease</keyword>
<dbReference type="OrthoDB" id="289932at2759"/>
<dbReference type="InterPro" id="IPR028889">
    <property type="entry name" value="USP"/>
</dbReference>
<feature type="compositionally biased region" description="Polar residues" evidence="4">
    <location>
        <begin position="3146"/>
        <end position="3157"/>
    </location>
</feature>
<dbReference type="OMA" id="WETMRIV"/>
<evidence type="ECO:0000259" key="6">
    <source>
        <dbReference type="PROSITE" id="PS50235"/>
    </source>
</evidence>
<evidence type="ECO:0000256" key="3">
    <source>
        <dbReference type="ARBA" id="ARBA00022801"/>
    </source>
</evidence>
<evidence type="ECO:0000313" key="8">
    <source>
        <dbReference type="Proteomes" id="UP000039865"/>
    </source>
</evidence>
<dbReference type="PROSITE" id="PS00973">
    <property type="entry name" value="USP_2"/>
    <property type="match status" value="1"/>
</dbReference>
<keyword evidence="2" id="KW-0833">Ubl conjugation pathway</keyword>
<name>A0A078ABI6_STYLE</name>
<sequence length="3537" mass="410565">MQTHINISDQAQDDTKQIDETKQEDLAMIDTTIHPDQPEVEMEAIEASLVETLKQQSLLIQTAIDKKEEPADILDQINKMLSKRYEQIWNELFNEESDSVSRRSEFYKVVFKQSADKFLSTKSIQNPEYLALILKFFRNILVNFFPRDVGAEILAEIVHSLFNLEAPLYTLALQSSKKRQINQSEQPHILSIDDDDLSVDQRRIKREYQWRSQLKEGDRLDVIYRKQITNHRISQWQKASVIQVLEDDKLYVSFLNDMPLNNSLVSRYGPEIAEPDTFTDDMEWRFAIQKGDLFDGLDGETIWYKSTCLDTRRFSIGPAPGDPNVVNRYINEIYVGYRYYDEDEGHKWDDDGRKFVGWSNRYDEWISVTSPTIQRLNTLVKQYTNVSKAQMIYDTVIDDISDVIYNCKDIKVWAVFRNNFFSNLSSIPDYLNEFGAKGGYDKILEFLMSQNIERVKLFALIFIQTISLKHIQLILDFLSKTQTLWHRQFMCKFIPLLREAAEYAVLHRDNKNGGALQQKFTKESLLGVQKALQGVIRRYYTQEKYAQLMAEFNFNIGFQLLRSEKLEQRILGIKEIIDQIKNTKFAARKMISSKDVMKKLKTDNVFEQIFGENYHIQLIQRSQEIIKFYINEKEITEVEIDQIWQATKRDQQTKMEIYKIIQEVAIMFKQDEVEMLVQRFSEVPPDQFVEKEIECVYELAKYSYKQQTFSVRAAKLFWDIAVQERPYKKQIIEIAMEKFIDLIRNWDREQKGEFIAKCIAKIKNHQSTVQSIKIVQKILDQIPNYRVNNLPTLFDMANQLIKQEDIINLVIYDFIYYNDIVNDLWSKNILNEGNIDTIDILDIPFSHRAQSFTRLNFVRQMLQNSNTQLDQMQLDQIWDLMLVRSKISIDSDIFFNWFKQLLSDQSKLSPELILNFFQTKMCGADVSFKYIKKAGFDCILQIFLKINEQDDRIHLISLPTYNSSAAIQTKLDFKVHVPPKDLIGIDLLWKLLAQCDKKNSDLTAAVIDLITKVYHNLSSGLEEKKHEIEDQFCRECLQKLHDIIVNPEVIEDDKKQIIKIITVMMKSFFNDSERNGTGNMRPHSGLSRGKLTEKLIIQNNITNMKATPRYIEVNVNSNMTVWQLKKLIAEKLKQSPLRIQLNRIDAKKRAPTDQDHQTLLRDLRFEPYEILHAAKKPITYQAKTTLINKKKELVPLAREIFASWFKKFSTADGFMTPDTCVEFIRNSTNDPSVLMTDPRVVRLFNEYDKDIDGKLTEEEFLEFYKDRSIQKPDLVWSNLQTHGIGNDLKPQSSQNQTEDPNEIRDPQALPRFKLSKDQDIFNEIFNLMDKCGSGSQSELWILIGNLRTNPLIYAKLLSLSSISELVEDTSAYKLLYNLQILEQFIDQYSIQESQNIKCYFVENQEYNSQFPLLDAQNNNSNQNSQNVQSDNLNEQKRDVQNAAPQSGIAIPLPPQDQSNVPIPPSQGIFIGPIAPSNAGQNLNNTLTKNKEMLENFKGHIITEPYEDKIISDEEIAQILEISNVEEVIEMRQNWIQSFVLNNGFSVLCIFLKNLMESNVPNGILQNPQDRECLNQVLKTMKLLILSTFMGSAQSSEITLDLQKNLSQPAKIEEDVDIDIMEILEKLEPTTISATQIPFLSQTNNTANGTSSAGPQLLKRDTIQADQDNIGKQFEPLINILRGELGQRILDSMNFSEFQQQILMIVKAIVCKDKIVNDDKSNVESALQLWISVILYNPELLQQIYDDFDKNNKSSIVGTIIEKGLLCNNFSVRDCIKEGFKFLYTKVNTPNLSEAPYIFFLRIMIQNVQLVEYKSRESKQFFMVLRDLFEVYYDAEAKQRPDFKQIINARELAQEFVVKLNTYESKEKKNTYLEDTNLVGFLNMLNTLVKNNPDCLEQTEYIGISEYLIEKCLFTFKLEPLEKHITKEVDIPAFEKPFINKCLTTDSRIACYNLIQTMCRLQPKIIGGLISKYLHPLLYIIQKPKKSGFAPRSETRSFHGFCGIRNLGCICYMNAMIQQFYHIPTFRYCLLATQDNQPINLQEFENEKVDDNMLHQLMKFMGFLELSERQDYNPREFCFSFKDFAGQPTNVRIQQDSQEFLNLAFDRLERLLANTSQKYLLQNIFGGQTCSLMICKNCGNLRQMKENFYNLSLEVKNQKSIYDGLKKFITGEIINDFLCEACNQKVDVERKTVIEKLPNMLIVHLQRIVFDYDTFQNAKLNSRVEFPNVLNLKPYMLSEVMKQEKELLKQARKDKKKKEKEIEKEIGQNKKKEEQVKIEEGKIEEGSDEIQLDKMEIIGNSPTKNEKDASSDDENDQPDIMEIDAPEEDYQYKLVGVVVHMGTADAGHYISYINITRGVKNEETPEWLLTEKENWLEFNDSTVKDYRFANLEEDCYGGGSSSNSGNFQNSDMKNDYSRNAYMLIYEKRRKEKIKIVIPEQIVQQSQSSSSLDCDGTAISRDLSQHHLFYVVPQLQENLLNNNINQVLFYDESSKEHYSLVEFNSAKKFVPNEIYKMVQRDNYLFLTEKSIFNNNFFETTKILVDTLIQNAPEVLQDSESNQNQLLFDFLRRLIFDLLSMTTENKQLLEMTKLLLRMIDLNDAQLLKIVDEQILLDKSKLGKDQKSFLESLLTNMDKDMREMNQLILTSVVNRLFAINRIDVVDSIMNQIFAMIPEDFYKNWLKLHQILQFLFDVTKSGHAQMSYMVEHKLISKLIDFYMENDSPLVGNKKRQVMGSNYAQPPLDNLILIISIILRNYKRVILESDNQESFNGQSMLYMAMFPEELPPLSDEDIFMLNQKAFWSKNMKAGYQRVEFGRLIAQMSFFNLQFSRKVAKRLVIGLNKASADEVEPYLYVVQSLLLLNDPYKQFRLEWILGIPQLKVDKTMIYNQDVSIINTKLGVQILDSASDDVYEYRSTLFKQSTNTRQSFLQLVYQFRRSWSKYTFQLLMSLLQGCQQDPTGYLLHYIKTLEPSNYCNARYIDWIGPFIEDQFENMKKFPTTTSQQEYIMVVQLKAILDALFYPQKQIPQPTSEQVQVDVQIESLQQDKPQEQMESIQSSNQQDTIINTSLNKPSIISYDSTDGGPEQYIIWDVIEEKIIKDHIMFDENIQITVKEYTVRITESKPDGLTNKVFTPDQFQQLGRGRNNDNQSNVGINNQPRRRKYGRGAGNYDVQQKGSHTVMLAQKRNPLKRGAGQKKKRNHNKDKGQPLEFQQNFQGGNQQDADTVIIDDGEENQNQDDSMDVEYQDDNHGDDYYPENENSQGAREYYNYGTTQIAPQDNFQDPTNQVYDPQEENRIYQDGNNQIDQDYEKQNKGVVPGMTTFKDENQYSTLKQDSEPYVTENNQDQQQIQEENTEFHVNQNQNENQLATDAWEAAVSCVLVFSVTNLDKSKPQTVTLTLMNSSQVNDPPINFRIPASPIPALLMGSKERDIAVFTKLRPFEDWGNYQYYIQVVQPKNSDGGANAVNHARVGIAPIIQTNSNVSGPIMIDSNVGVGYDEIMDAEMGGTGAADYKECPTCTFHNLTLLSFCEVCGSSL</sequence>
<dbReference type="EMBL" id="CCKQ01006812">
    <property type="protein sequence ID" value="CDW78148.1"/>
    <property type="molecule type" value="Genomic_DNA"/>
</dbReference>
<feature type="compositionally biased region" description="Basic residues" evidence="4">
    <location>
        <begin position="3187"/>
        <end position="3202"/>
    </location>
</feature>
<dbReference type="GO" id="GO:0006508">
    <property type="term" value="P:proteolysis"/>
    <property type="evidence" value="ECO:0007669"/>
    <property type="project" value="UniProtKB-KW"/>
</dbReference>
<dbReference type="PROSITE" id="PS50222">
    <property type="entry name" value="EF_HAND_2"/>
    <property type="match status" value="1"/>
</dbReference>
<feature type="compositionally biased region" description="Basic and acidic residues" evidence="4">
    <location>
        <begin position="2258"/>
        <end position="2274"/>
    </location>
</feature>
<dbReference type="PROSITE" id="PS50235">
    <property type="entry name" value="USP_3"/>
    <property type="match status" value="1"/>
</dbReference>
<reference evidence="7 8" key="1">
    <citation type="submission" date="2014-06" db="EMBL/GenBank/DDBJ databases">
        <authorList>
            <person name="Swart Estienne"/>
        </authorList>
    </citation>
    <scope>NUCLEOTIDE SEQUENCE [LARGE SCALE GENOMIC DNA]</scope>
    <source>
        <strain evidence="7 8">130c</strain>
    </source>
</reference>
<dbReference type="Proteomes" id="UP000039865">
    <property type="component" value="Unassembled WGS sequence"/>
</dbReference>
<dbReference type="InParanoid" id="A0A078ABI6"/>
<evidence type="ECO:0000259" key="5">
    <source>
        <dbReference type="PROSITE" id="PS50222"/>
    </source>
</evidence>
<dbReference type="SUPFAM" id="SSF47473">
    <property type="entry name" value="EF-hand"/>
    <property type="match status" value="1"/>
</dbReference>
<dbReference type="GO" id="GO:0016579">
    <property type="term" value="P:protein deubiquitination"/>
    <property type="evidence" value="ECO:0007669"/>
    <property type="project" value="InterPro"/>
</dbReference>